<dbReference type="STRING" id="67356.AQJ84_09535"/>
<feature type="region of interest" description="Disordered" evidence="1">
    <location>
        <begin position="161"/>
        <end position="181"/>
    </location>
</feature>
<dbReference type="AlphaFoldDB" id="A0A0L8LB24"/>
<evidence type="ECO:0000256" key="1">
    <source>
        <dbReference type="SAM" id="MobiDB-lite"/>
    </source>
</evidence>
<gene>
    <name evidence="2" type="ORF">ADK37_16475</name>
</gene>
<feature type="region of interest" description="Disordered" evidence="1">
    <location>
        <begin position="1"/>
        <end position="25"/>
    </location>
</feature>
<dbReference type="eggNOG" id="ENOG5033WQA">
    <property type="taxonomic scope" value="Bacteria"/>
</dbReference>
<dbReference type="PATRIC" id="fig|67356.5.peg.3523"/>
<accession>A0A0L8LB24</accession>
<organism evidence="2 3">
    <name type="scientific">Streptomyces resistomycificus</name>
    <dbReference type="NCBI Taxonomy" id="67356"/>
    <lineage>
        <taxon>Bacteria</taxon>
        <taxon>Bacillati</taxon>
        <taxon>Actinomycetota</taxon>
        <taxon>Actinomycetes</taxon>
        <taxon>Kitasatosporales</taxon>
        <taxon>Streptomycetaceae</taxon>
        <taxon>Streptomyces</taxon>
        <taxon>Streptomyces aurantiacus group</taxon>
    </lineage>
</organism>
<sequence>MTTPGFRPTHVVPQDGMPAWEVPDPTRPTVPLDALLPVQLAERRGDWAYVLCANGWSAWVDGRRLVAVPQDPPLADGPLTRAADPRPLLARAEQALARYRAAVEELAAGGLAGEAFRGRTRGLRLGVVVDGESMWLYDAEQGRWAYADGARLSTYATDDGPRAAAGEAGHAPTQVVSPDGA</sequence>
<reference evidence="3" key="1">
    <citation type="submission" date="2015-07" db="EMBL/GenBank/DDBJ databases">
        <authorList>
            <person name="Ju K.-S."/>
            <person name="Doroghazi J.R."/>
            <person name="Metcalf W.W."/>
        </authorList>
    </citation>
    <scope>NUCLEOTIDE SEQUENCE [LARGE SCALE GENOMIC DNA]</scope>
    <source>
        <strain evidence="3">NRRL 2290</strain>
    </source>
</reference>
<dbReference type="OrthoDB" id="4500964at2"/>
<dbReference type="RefSeq" id="WP_053191429.1">
    <property type="nucleotide sequence ID" value="NZ_KQ948989.1"/>
</dbReference>
<dbReference type="Proteomes" id="UP000037251">
    <property type="component" value="Unassembled WGS sequence"/>
</dbReference>
<protein>
    <submittedName>
        <fullName evidence="2">Uncharacterized protein</fullName>
    </submittedName>
</protein>
<comment type="caution">
    <text evidence="2">The sequence shown here is derived from an EMBL/GenBank/DDBJ whole genome shotgun (WGS) entry which is preliminary data.</text>
</comment>
<proteinExistence type="predicted"/>
<dbReference type="EMBL" id="LGUS01000159">
    <property type="protein sequence ID" value="KOG35221.1"/>
    <property type="molecule type" value="Genomic_DNA"/>
</dbReference>
<evidence type="ECO:0000313" key="2">
    <source>
        <dbReference type="EMBL" id="KOG35221.1"/>
    </source>
</evidence>
<evidence type="ECO:0000313" key="3">
    <source>
        <dbReference type="Proteomes" id="UP000037251"/>
    </source>
</evidence>
<keyword evidence="3" id="KW-1185">Reference proteome</keyword>
<name>A0A0L8LB24_9ACTN</name>